<keyword evidence="8" id="KW-1185">Reference proteome</keyword>
<reference evidence="7" key="1">
    <citation type="journal article" date="2015" name="Int. J. Syst. Evol. Microbiol.">
        <title>Rhizobium oryzicola sp. nov., potential plant-growth-promoting endophytic bacteria isolated from rice roots.</title>
        <authorList>
            <person name="Zhang X.X."/>
            <person name="Gao J.S."/>
            <person name="Cao Y.H."/>
            <person name="Sheirdil R.A."/>
            <person name="Wang X.C."/>
            <person name="Zhang L."/>
        </authorList>
    </citation>
    <scope>NUCLEOTIDE SEQUENCE</scope>
    <source>
        <strain evidence="7">05753</strain>
    </source>
</reference>
<reference evidence="7" key="2">
    <citation type="submission" date="2023-07" db="EMBL/GenBank/DDBJ databases">
        <authorList>
            <person name="Sun H."/>
        </authorList>
    </citation>
    <scope>NUCLEOTIDE SEQUENCE</scope>
    <source>
        <strain evidence="7">05753</strain>
    </source>
</reference>
<feature type="signal peptide" evidence="5">
    <location>
        <begin position="1"/>
        <end position="23"/>
    </location>
</feature>
<evidence type="ECO:0000313" key="7">
    <source>
        <dbReference type="EMBL" id="MDO1582637.1"/>
    </source>
</evidence>
<feature type="domain" description="Solute-binding protein family 5" evidence="6">
    <location>
        <begin position="72"/>
        <end position="413"/>
    </location>
</feature>
<evidence type="ECO:0000256" key="4">
    <source>
        <dbReference type="ARBA" id="ARBA00022729"/>
    </source>
</evidence>
<gene>
    <name evidence="7" type="ORF">Q2T52_11120</name>
</gene>
<dbReference type="Gene3D" id="3.10.105.10">
    <property type="entry name" value="Dipeptide-binding Protein, Domain 3"/>
    <property type="match status" value="1"/>
</dbReference>
<feature type="chain" id="PRO_5047453391" evidence="5">
    <location>
        <begin position="24"/>
        <end position="501"/>
    </location>
</feature>
<dbReference type="InterPro" id="IPR030678">
    <property type="entry name" value="Peptide/Ni-bd"/>
</dbReference>
<comment type="caution">
    <text evidence="7">The sequence shown here is derived from an EMBL/GenBank/DDBJ whole genome shotgun (WGS) entry which is preliminary data.</text>
</comment>
<accession>A0ABT8SYD0</accession>
<dbReference type="SUPFAM" id="SSF53850">
    <property type="entry name" value="Periplasmic binding protein-like II"/>
    <property type="match status" value="1"/>
</dbReference>
<dbReference type="Proteomes" id="UP001169006">
    <property type="component" value="Unassembled WGS sequence"/>
</dbReference>
<evidence type="ECO:0000259" key="6">
    <source>
        <dbReference type="Pfam" id="PF00496"/>
    </source>
</evidence>
<evidence type="ECO:0000313" key="8">
    <source>
        <dbReference type="Proteomes" id="UP001169006"/>
    </source>
</evidence>
<comment type="similarity">
    <text evidence="2">Belongs to the bacterial solute-binding protein 5 family.</text>
</comment>
<sequence length="501" mass="54765">MKKKSMAALLAAAAIFYSTTANAEVPNDAETLALAARIDNDSFDRGKLNIGNTVQYWMPIFDTLLVYTPDAKIVPNVAESWTYNADNTVLTIVLRAGVKFTDGTSVDANAVKANLEYLATANGPNSYMARTIKEIGVKSPQELELRLAEPDPALLYNLTTVAGALASPATLGKEGSNEHPVGSGPYVYDASASVAGRQYVYRRNPEYWNPSAFPFKQVTITPISDTVARINAISSHQVDAAIASPKEIKQATAAGLKVHLGDVDFLGLTLADREGKLNPPLADVRVRKAINLAFDRASILKFVDLGYGTATNQIFGKTSEAFLPELQDYYPYDPAKAKALLAEAGYANGFTLDMPQIGPFAAYEPIVTQQLGAIGIKVNWQKLAPGSAIPQIRSGKYPAFIFTFGMITPWSDFRQYLLPDAPFNPLKANDPKLLDLIREAQVATGDAQKAKFQAVNRYIVDKAWFAPWYRINTVYFTTPDTDVDMEPGNNVPYIRNFRPAK</sequence>
<evidence type="ECO:0000256" key="5">
    <source>
        <dbReference type="SAM" id="SignalP"/>
    </source>
</evidence>
<name>A0ABT8SYD0_9HYPH</name>
<evidence type="ECO:0000256" key="2">
    <source>
        <dbReference type="ARBA" id="ARBA00005695"/>
    </source>
</evidence>
<dbReference type="InterPro" id="IPR000914">
    <property type="entry name" value="SBP_5_dom"/>
</dbReference>
<comment type="subcellular location">
    <subcellularLocation>
        <location evidence="1">Periplasm</location>
    </subcellularLocation>
</comment>
<proteinExistence type="inferred from homology"/>
<evidence type="ECO:0000256" key="1">
    <source>
        <dbReference type="ARBA" id="ARBA00004418"/>
    </source>
</evidence>
<dbReference type="EMBL" id="JAUKWQ010000003">
    <property type="protein sequence ID" value="MDO1582637.1"/>
    <property type="molecule type" value="Genomic_DNA"/>
</dbReference>
<dbReference type="PANTHER" id="PTHR30290">
    <property type="entry name" value="PERIPLASMIC BINDING COMPONENT OF ABC TRANSPORTER"/>
    <property type="match status" value="1"/>
</dbReference>
<dbReference type="Pfam" id="PF00496">
    <property type="entry name" value="SBP_bac_5"/>
    <property type="match status" value="1"/>
</dbReference>
<dbReference type="Gene3D" id="3.40.190.10">
    <property type="entry name" value="Periplasmic binding protein-like II"/>
    <property type="match status" value="1"/>
</dbReference>
<keyword evidence="4 5" id="KW-0732">Signal</keyword>
<dbReference type="RefSeq" id="WP_302076812.1">
    <property type="nucleotide sequence ID" value="NZ_JAUKWQ010000003.1"/>
</dbReference>
<protein>
    <submittedName>
        <fullName evidence="7">ABC transporter substrate-binding protein</fullName>
    </submittedName>
</protein>
<dbReference type="PANTHER" id="PTHR30290:SF10">
    <property type="entry name" value="PERIPLASMIC OLIGOPEPTIDE-BINDING PROTEIN-RELATED"/>
    <property type="match status" value="1"/>
</dbReference>
<keyword evidence="3" id="KW-0813">Transport</keyword>
<organism evidence="7 8">
    <name type="scientific">Rhizobium oryzicola</name>
    <dbReference type="NCBI Taxonomy" id="1232668"/>
    <lineage>
        <taxon>Bacteria</taxon>
        <taxon>Pseudomonadati</taxon>
        <taxon>Pseudomonadota</taxon>
        <taxon>Alphaproteobacteria</taxon>
        <taxon>Hyphomicrobiales</taxon>
        <taxon>Rhizobiaceae</taxon>
        <taxon>Rhizobium/Agrobacterium group</taxon>
        <taxon>Rhizobium</taxon>
    </lineage>
</organism>
<dbReference type="InterPro" id="IPR039424">
    <property type="entry name" value="SBP_5"/>
</dbReference>
<evidence type="ECO:0000256" key="3">
    <source>
        <dbReference type="ARBA" id="ARBA00022448"/>
    </source>
</evidence>
<dbReference type="PIRSF" id="PIRSF002741">
    <property type="entry name" value="MppA"/>
    <property type="match status" value="1"/>
</dbReference>